<dbReference type="RefSeq" id="WP_214435281.1">
    <property type="nucleotide sequence ID" value="NZ_CAWPUQ010000161.1"/>
</dbReference>
<evidence type="ECO:0000313" key="3">
    <source>
        <dbReference type="Proteomes" id="UP000662314"/>
    </source>
</evidence>
<accession>A0A8J7I5U5</accession>
<name>A0A8J7I5U5_9NOST</name>
<comment type="caution">
    <text evidence="2">The sequence shown here is derived from an EMBL/GenBank/DDBJ whole genome shotgun (WGS) entry which is preliminary data.</text>
</comment>
<proteinExistence type="predicted"/>
<sequence>MNKEFYNFSNIAIQILPILLLLLLAVYLNLKVIERYPPFVTSVKENDEVYISKGFYPSDIDKPHEQNLTKLESMINTVLLFSD</sequence>
<organism evidence="2 3">
    <name type="scientific">Dendronalium phyllosphericum CENA369</name>
    <dbReference type="NCBI Taxonomy" id="1725256"/>
    <lineage>
        <taxon>Bacteria</taxon>
        <taxon>Bacillati</taxon>
        <taxon>Cyanobacteriota</taxon>
        <taxon>Cyanophyceae</taxon>
        <taxon>Nostocales</taxon>
        <taxon>Nostocaceae</taxon>
        <taxon>Dendronalium</taxon>
        <taxon>Dendronalium phyllosphericum</taxon>
    </lineage>
</organism>
<dbReference type="AlphaFoldDB" id="A0A8J7I5U5"/>
<evidence type="ECO:0000256" key="1">
    <source>
        <dbReference type="SAM" id="Phobius"/>
    </source>
</evidence>
<protein>
    <submittedName>
        <fullName evidence="2">Uncharacterized protein</fullName>
    </submittedName>
</protein>
<keyword evidence="3" id="KW-1185">Reference proteome</keyword>
<keyword evidence="1" id="KW-0812">Transmembrane</keyword>
<reference evidence="2 3" key="1">
    <citation type="journal article" date="2021" name="Int. J. Syst. Evol. Microbiol.">
        <title>Amazonocrinis nigriterrae gen. nov., sp. nov., Atlanticothrix silvestris gen. nov., sp. nov. and Dendronalium phyllosphericum gen. nov., sp. nov., nostocacean cyanobacteria from Brazilian environments.</title>
        <authorList>
            <person name="Alvarenga D.O."/>
            <person name="Andreote A.P.D."/>
            <person name="Branco L.H.Z."/>
            <person name="Delbaje E."/>
            <person name="Cruz R.B."/>
            <person name="Varani A.M."/>
            <person name="Fiore M.F."/>
        </authorList>
    </citation>
    <scope>NUCLEOTIDE SEQUENCE [LARGE SCALE GENOMIC DNA]</scope>
    <source>
        <strain evidence="2 3">CENA369</strain>
    </source>
</reference>
<gene>
    <name evidence="2" type="ORF">I8752_26905</name>
</gene>
<evidence type="ECO:0000313" key="2">
    <source>
        <dbReference type="EMBL" id="MBH8576555.1"/>
    </source>
</evidence>
<dbReference type="EMBL" id="JAECZA010000233">
    <property type="protein sequence ID" value="MBH8576555.1"/>
    <property type="molecule type" value="Genomic_DNA"/>
</dbReference>
<feature type="transmembrane region" description="Helical" evidence="1">
    <location>
        <begin position="12"/>
        <end position="30"/>
    </location>
</feature>
<keyword evidence="1" id="KW-1133">Transmembrane helix</keyword>
<keyword evidence="1" id="KW-0472">Membrane</keyword>
<dbReference type="Proteomes" id="UP000662314">
    <property type="component" value="Unassembled WGS sequence"/>
</dbReference>